<comment type="caution">
    <text evidence="1">The sequence shown here is derived from an EMBL/GenBank/DDBJ whole genome shotgun (WGS) entry which is preliminary data.</text>
</comment>
<organism evidence="1 2">
    <name type="scientific">Desulforamulus profundi</name>
    <dbReference type="NCBI Taxonomy" id="1383067"/>
    <lineage>
        <taxon>Bacteria</taxon>
        <taxon>Bacillati</taxon>
        <taxon>Bacillota</taxon>
        <taxon>Clostridia</taxon>
        <taxon>Eubacteriales</taxon>
        <taxon>Peptococcaceae</taxon>
        <taxon>Desulforamulus</taxon>
    </lineage>
</organism>
<dbReference type="EMBL" id="AWQQ01000069">
    <property type="protein sequence ID" value="PHJ37871.1"/>
    <property type="molecule type" value="Genomic_DNA"/>
</dbReference>
<keyword evidence="2" id="KW-1185">Reference proteome</keyword>
<sequence>MARNKVMDHRMKHYAASVQGVEGLILGEKSDYGNLTSRQCGNFVRIALERPMNWYKKALLNKRA</sequence>
<dbReference type="Proteomes" id="UP000222564">
    <property type="component" value="Unassembled WGS sequence"/>
</dbReference>
<name>A0A2C6L267_9FIRM</name>
<dbReference type="AlphaFoldDB" id="A0A2C6L267"/>
<dbReference type="RefSeq" id="WP_143338477.1">
    <property type="nucleotide sequence ID" value="NZ_AWQQ01000069.1"/>
</dbReference>
<reference evidence="1 2" key="1">
    <citation type="submission" date="2013-09" db="EMBL/GenBank/DDBJ databases">
        <title>Biodegradation of hydrocarbons in the deep terrestrial subsurface : characterization of a microbial consortium composed of two Desulfotomaculum species originating from a deep geological formation.</title>
        <authorList>
            <person name="Aullo T."/>
            <person name="Berlendis S."/>
            <person name="Lascourreges J.-F."/>
            <person name="Dessort D."/>
            <person name="Saint-Laurent S."/>
            <person name="Schraauwers B."/>
            <person name="Mas J."/>
            <person name="Magot M."/>
            <person name="Ranchou-Peyruse A."/>
        </authorList>
    </citation>
    <scope>NUCLEOTIDE SEQUENCE [LARGE SCALE GENOMIC DNA]</scope>
    <source>
        <strain evidence="1 2">Bs107</strain>
    </source>
</reference>
<accession>A0A2C6L267</accession>
<evidence type="ECO:0000313" key="1">
    <source>
        <dbReference type="EMBL" id="PHJ37871.1"/>
    </source>
</evidence>
<gene>
    <name evidence="1" type="ORF">P378_13405</name>
</gene>
<proteinExistence type="predicted"/>
<protein>
    <submittedName>
        <fullName evidence="1">Spore protein</fullName>
    </submittedName>
</protein>
<evidence type="ECO:0000313" key="2">
    <source>
        <dbReference type="Proteomes" id="UP000222564"/>
    </source>
</evidence>
<dbReference type="OrthoDB" id="1684060at2"/>